<dbReference type="AlphaFoldDB" id="A0A1Q9EBY0"/>
<feature type="compositionally biased region" description="Basic residues" evidence="1">
    <location>
        <begin position="664"/>
        <end position="673"/>
    </location>
</feature>
<evidence type="ECO:0000256" key="1">
    <source>
        <dbReference type="SAM" id="MobiDB-lite"/>
    </source>
</evidence>
<evidence type="ECO:0000313" key="3">
    <source>
        <dbReference type="Proteomes" id="UP000186817"/>
    </source>
</evidence>
<dbReference type="EMBL" id="LSRX01000199">
    <property type="protein sequence ID" value="OLQ04902.1"/>
    <property type="molecule type" value="Genomic_DNA"/>
</dbReference>
<reference evidence="2 3" key="1">
    <citation type="submission" date="2016-02" db="EMBL/GenBank/DDBJ databases">
        <title>Genome analysis of coral dinoflagellate symbionts highlights evolutionary adaptations to a symbiotic lifestyle.</title>
        <authorList>
            <person name="Aranda M."/>
            <person name="Li Y."/>
            <person name="Liew Y.J."/>
            <person name="Baumgarten S."/>
            <person name="Simakov O."/>
            <person name="Wilson M."/>
            <person name="Piel J."/>
            <person name="Ashoor H."/>
            <person name="Bougouffa S."/>
            <person name="Bajic V.B."/>
            <person name="Ryu T."/>
            <person name="Ravasi T."/>
            <person name="Bayer T."/>
            <person name="Micklem G."/>
            <person name="Kim H."/>
            <person name="Bhak J."/>
            <person name="Lajeunesse T.C."/>
            <person name="Voolstra C.R."/>
        </authorList>
    </citation>
    <scope>NUCLEOTIDE SEQUENCE [LARGE SCALE GENOMIC DNA]</scope>
    <source>
        <strain evidence="2 3">CCMP2467</strain>
    </source>
</reference>
<proteinExistence type="predicted"/>
<dbReference type="OrthoDB" id="407391at2759"/>
<feature type="region of interest" description="Disordered" evidence="1">
    <location>
        <begin position="626"/>
        <end position="681"/>
    </location>
</feature>
<gene>
    <name evidence="2" type="ORF">AK812_SmicGene11977</name>
</gene>
<evidence type="ECO:0000313" key="2">
    <source>
        <dbReference type="EMBL" id="OLQ04902.1"/>
    </source>
</evidence>
<organism evidence="2 3">
    <name type="scientific">Symbiodinium microadriaticum</name>
    <name type="common">Dinoflagellate</name>
    <name type="synonym">Zooxanthella microadriatica</name>
    <dbReference type="NCBI Taxonomy" id="2951"/>
    <lineage>
        <taxon>Eukaryota</taxon>
        <taxon>Sar</taxon>
        <taxon>Alveolata</taxon>
        <taxon>Dinophyceae</taxon>
        <taxon>Suessiales</taxon>
        <taxon>Symbiodiniaceae</taxon>
        <taxon>Symbiodinium</taxon>
    </lineage>
</organism>
<protein>
    <submittedName>
        <fullName evidence="2">Uncharacterized protein</fullName>
    </submittedName>
</protein>
<dbReference type="Proteomes" id="UP000186817">
    <property type="component" value="Unassembled WGS sequence"/>
</dbReference>
<accession>A0A1Q9EBY0</accession>
<name>A0A1Q9EBY0_SYMMI</name>
<sequence>MWSKRLGMSSSLAVDLDDAPEDVVATTEEYERHDKFGGLWRGRQEPLRERRLADVISTEWGSRARKLVREKDRTYIYCRCQDGCKMVVQYRVDANAGTLIREGKNEHELKPDMRADIRATAAQAENAAAALVQFSMANPGKDLSRRDQVQTRKSYIKPKQMEDKIPHVLEFAEALKDEEGRNSWGYRVLDIDKDAGIMCLSTDFYIGRLLANWDGLKQHGLRFACDGTHSISNSGIKMIALGWLAQHVPRKTIENTFVLLAFALSPTESGPAVHKLLRSTHRMMLQHVREGLHAAGLAHIDGGLGLVRGFEDFFGPDFSLVRSLEHVKRNIRDQGAKKLTQSSFWGSAKRWVAASSFYHNDAVFHAFWVHCFEVLEKAGEKPFAEYLQNEHFRKLDNIWTAPWRSAKQRPGYACYALNAVDSFFRMLDRYVPQESKLPLIEVMRHYEHAGRVFENEGLWAEICLEPCKLVTPALLGDEQNELSRRLDYKDQKQVGRLTSKSLARLMTDKQPMMHEVCCSGNVKMQVFCKYGPADFCVDDMEALAHLEAATSLEAVQAIFRQIGALDKKGFHPRKVAQLYEKYTALYEEATGLVETHQDFWQSGMTEHYAFVAQESYGATVPENFSSLVPRASSTGRPRGRPKGSKRPGAMPKKEPRVHGSGRGGRGRGQRKRPAPVADTSAAEDLAKPALVDEHFADPFDPGAGGQPELLGAANDGVPAAVHQEMQRLAEAGVLPITTPEQRARNRCSGGSEYGVPAAFADARCFSYVHPNFPPPTGYFWRCRGSEWTLCVKGG</sequence>
<comment type="caution">
    <text evidence="2">The sequence shown here is derived from an EMBL/GenBank/DDBJ whole genome shotgun (WGS) entry which is preliminary data.</text>
</comment>
<keyword evidence="3" id="KW-1185">Reference proteome</keyword>